<keyword evidence="1" id="KW-0472">Membrane</keyword>
<evidence type="ECO:0000313" key="3">
    <source>
        <dbReference type="Proteomes" id="UP001303614"/>
    </source>
</evidence>
<proteinExistence type="predicted"/>
<protein>
    <recommendedName>
        <fullName evidence="4">Transmembrane protein</fullName>
    </recommendedName>
</protein>
<evidence type="ECO:0008006" key="4">
    <source>
        <dbReference type="Google" id="ProtNLM"/>
    </source>
</evidence>
<reference evidence="2 3" key="1">
    <citation type="submission" date="2023-12" db="EMBL/GenBank/DDBJ databases">
        <title>Genome sequencing of Xanthomonas floridensis.</title>
        <authorList>
            <person name="Greer S."/>
            <person name="Harrison J."/>
            <person name="Grant M."/>
            <person name="Vicente J."/>
            <person name="Studholme D."/>
        </authorList>
    </citation>
    <scope>NUCLEOTIDE SEQUENCE [LARGE SCALE GENOMIC DNA]</scope>
    <source>
        <strain evidence="2 3">WHRI 8848</strain>
    </source>
</reference>
<feature type="transmembrane region" description="Helical" evidence="1">
    <location>
        <begin position="104"/>
        <end position="122"/>
    </location>
</feature>
<dbReference type="RefSeq" id="WP_153041909.1">
    <property type="nucleotide sequence ID" value="NZ_JAYFSN010000015.1"/>
</dbReference>
<keyword evidence="1" id="KW-0812">Transmembrane</keyword>
<keyword evidence="1" id="KW-1133">Transmembrane helix</keyword>
<sequence>MNKLTMTTRLRWIALIPSVAICFVATLLLIYHFRYFILRFCPRHYRLIEGVTELSQKDYALTIQSCSASWFPMAEKALIVTVLVLAIIVAGVIASIIAPAQKKASGAIVSFLGLVVIVATLFR</sequence>
<keyword evidence="3" id="KW-1185">Reference proteome</keyword>
<evidence type="ECO:0000256" key="1">
    <source>
        <dbReference type="SAM" id="Phobius"/>
    </source>
</evidence>
<dbReference type="EMBL" id="JAYFSO010000017">
    <property type="protein sequence ID" value="MEA5124973.1"/>
    <property type="molecule type" value="Genomic_DNA"/>
</dbReference>
<comment type="caution">
    <text evidence="2">The sequence shown here is derived from an EMBL/GenBank/DDBJ whole genome shotgun (WGS) entry which is preliminary data.</text>
</comment>
<feature type="transmembrane region" description="Helical" evidence="1">
    <location>
        <begin position="77"/>
        <end position="98"/>
    </location>
</feature>
<dbReference type="Proteomes" id="UP001303614">
    <property type="component" value="Unassembled WGS sequence"/>
</dbReference>
<organism evidence="2 3">
    <name type="scientific">Xanthomonas floridensis</name>
    <dbReference type="NCBI Taxonomy" id="1843580"/>
    <lineage>
        <taxon>Bacteria</taxon>
        <taxon>Pseudomonadati</taxon>
        <taxon>Pseudomonadota</taxon>
        <taxon>Gammaproteobacteria</taxon>
        <taxon>Lysobacterales</taxon>
        <taxon>Lysobacteraceae</taxon>
        <taxon>Xanthomonas</taxon>
    </lineage>
</organism>
<name>A0ABU5PZI6_9XANT</name>
<gene>
    <name evidence="2" type="ORF">VB146_14150</name>
</gene>
<accession>A0ABU5PZI6</accession>
<feature type="transmembrane region" description="Helical" evidence="1">
    <location>
        <begin position="12"/>
        <end position="33"/>
    </location>
</feature>
<evidence type="ECO:0000313" key="2">
    <source>
        <dbReference type="EMBL" id="MEA5124973.1"/>
    </source>
</evidence>